<gene>
    <name evidence="5" type="ORF">HMPREF9240_00391</name>
</gene>
<organism evidence="5 6">
    <name type="scientific">Winkia neuii BV029A5</name>
    <dbReference type="NCBI Taxonomy" id="888439"/>
    <lineage>
        <taxon>Bacteria</taxon>
        <taxon>Bacillati</taxon>
        <taxon>Actinomycetota</taxon>
        <taxon>Actinomycetes</taxon>
        <taxon>Actinomycetales</taxon>
        <taxon>Actinomycetaceae</taxon>
        <taxon>Winkia</taxon>
    </lineage>
</organism>
<evidence type="ECO:0000256" key="1">
    <source>
        <dbReference type="ARBA" id="ARBA00008911"/>
    </source>
</evidence>
<dbReference type="NCBIfam" id="TIGR01358">
    <property type="entry name" value="DAHP_synth_II"/>
    <property type="match status" value="1"/>
</dbReference>
<dbReference type="Pfam" id="PF01474">
    <property type="entry name" value="DAHP_synth_2"/>
    <property type="match status" value="1"/>
</dbReference>
<feature type="binding site" evidence="3">
    <location>
        <position position="394"/>
    </location>
    <ligand>
        <name>Mn(2+)</name>
        <dbReference type="ChEBI" id="CHEBI:29035"/>
    </ligand>
</feature>
<evidence type="ECO:0000256" key="4">
    <source>
        <dbReference type="RuleBase" id="RU363071"/>
    </source>
</evidence>
<feature type="binding site" evidence="3">
    <location>
        <position position="290"/>
    </location>
    <ligand>
        <name>phosphoenolpyruvate</name>
        <dbReference type="ChEBI" id="CHEBI:58702"/>
    </ligand>
</feature>
<evidence type="ECO:0000256" key="3">
    <source>
        <dbReference type="PIRSR" id="PIRSR602480-1"/>
    </source>
</evidence>
<comment type="catalytic activity">
    <reaction evidence="4">
        <text>D-erythrose 4-phosphate + phosphoenolpyruvate + H2O = 7-phospho-2-dehydro-3-deoxy-D-arabino-heptonate + phosphate</text>
        <dbReference type="Rhea" id="RHEA:14717"/>
        <dbReference type="ChEBI" id="CHEBI:15377"/>
        <dbReference type="ChEBI" id="CHEBI:16897"/>
        <dbReference type="ChEBI" id="CHEBI:43474"/>
        <dbReference type="ChEBI" id="CHEBI:58394"/>
        <dbReference type="ChEBI" id="CHEBI:58702"/>
        <dbReference type="EC" id="2.5.1.54"/>
    </reaction>
</comment>
<dbReference type="Proteomes" id="UP000006075">
    <property type="component" value="Unassembled WGS sequence"/>
</dbReference>
<comment type="caution">
    <text evidence="5">The sequence shown here is derived from an EMBL/GenBank/DDBJ whole genome shotgun (WGS) entry which is preliminary data.</text>
</comment>
<dbReference type="PATRIC" id="fig|888439.3.peg.396"/>
<dbReference type="HOGENOM" id="CLU_026885_0_1_11"/>
<dbReference type="EC" id="2.5.1.54" evidence="4"/>
<dbReference type="OrthoDB" id="9766852at2"/>
<sequence length="445" mass="49177">MCCMLTEDPKQSWRAFPALQQPAYPDEEALRAVLADLELRPPLVFAGEVDKLKTQMGQAGAGEAFVLMGGDCAETFAESTADHVRLKMQTILQMAIVLTYAGGIPVIKVGRMAGQYAKPRSSDFEERDGVTLPSYRGDSVNSHEFTKEARTPDPARLLGAYTHSGTTFNLIRAFTQGGYADLREVHAWNRGFTSNPAYKKFEQLAAEIDHALKFMKACGVDFDALQYVDFYSAHEALLLEYEAALTRTDSRTDDLYNTSAHMLWIGERTRDPKGAHVELLSKVKNPIGVKIGPNAKPEDIFALTDKLNPEGEPGRMSLITRMGAENIREKLPKLVEAVKADGRPYTWLTDPMHGNTITYGGYKTRRFDTILDEVKGFFEVHRALGTIPGGIHVELTGDDVTEVIGGSEPVGEADLGSRYETLVDPRLNHQQSLEMAFQVASLLNS</sequence>
<accession>K0YWB3</accession>
<dbReference type="GO" id="GO:0009423">
    <property type="term" value="P:chorismate biosynthetic process"/>
    <property type="evidence" value="ECO:0007669"/>
    <property type="project" value="UniProtKB-UniPathway"/>
</dbReference>
<dbReference type="Gene3D" id="3.20.20.70">
    <property type="entry name" value="Aldolase class I"/>
    <property type="match status" value="1"/>
</dbReference>
<keyword evidence="3" id="KW-0170">Cobalt</keyword>
<feature type="binding site" evidence="3">
    <location>
        <position position="321"/>
    </location>
    <ligand>
        <name>phosphoenolpyruvate</name>
        <dbReference type="ChEBI" id="CHEBI:58702"/>
    </ligand>
</feature>
<evidence type="ECO:0000313" key="5">
    <source>
        <dbReference type="EMBL" id="EJZ88132.1"/>
    </source>
</evidence>
<dbReference type="SUPFAM" id="SSF51569">
    <property type="entry name" value="Aldolase"/>
    <property type="match status" value="1"/>
</dbReference>
<dbReference type="UniPathway" id="UPA00053">
    <property type="reaction ID" value="UER00084"/>
</dbReference>
<evidence type="ECO:0000313" key="6">
    <source>
        <dbReference type="Proteomes" id="UP000006075"/>
    </source>
</evidence>
<dbReference type="GO" id="GO:0003849">
    <property type="term" value="F:3-deoxy-7-phosphoheptulonate synthase activity"/>
    <property type="evidence" value="ECO:0007669"/>
    <property type="project" value="UniProtKB-EC"/>
</dbReference>
<keyword evidence="4" id="KW-0028">Amino-acid biosynthesis</keyword>
<dbReference type="GO" id="GO:0009073">
    <property type="term" value="P:aromatic amino acid family biosynthetic process"/>
    <property type="evidence" value="ECO:0007669"/>
    <property type="project" value="UniProtKB-KW"/>
</dbReference>
<feature type="binding site" evidence="3">
    <location>
        <position position="353"/>
    </location>
    <ligand>
        <name>Mn(2+)</name>
        <dbReference type="ChEBI" id="CHEBI:29035"/>
    </ligand>
</feature>
<dbReference type="PANTHER" id="PTHR21337">
    <property type="entry name" value="PHOSPHO-2-DEHYDRO-3-DEOXYHEPTONATE ALDOLASE 1, 2"/>
    <property type="match status" value="1"/>
</dbReference>
<dbReference type="InterPro" id="IPR002480">
    <property type="entry name" value="DAHP_synth_2"/>
</dbReference>
<keyword evidence="6" id="KW-1185">Reference proteome</keyword>
<evidence type="ECO:0000256" key="2">
    <source>
        <dbReference type="ARBA" id="ARBA00022679"/>
    </source>
</evidence>
<dbReference type="AlphaFoldDB" id="K0YWB3"/>
<dbReference type="GO" id="GO:0008652">
    <property type="term" value="P:amino acid biosynthetic process"/>
    <property type="evidence" value="ECO:0007669"/>
    <property type="project" value="UniProtKB-KW"/>
</dbReference>
<keyword evidence="3" id="KW-0104">Cadmium</keyword>
<feature type="binding site" evidence="3">
    <location>
        <position position="72"/>
    </location>
    <ligand>
        <name>Mn(2+)</name>
        <dbReference type="ChEBI" id="CHEBI:29035"/>
    </ligand>
</feature>
<dbReference type="EMBL" id="AGWP01000002">
    <property type="protein sequence ID" value="EJZ88132.1"/>
    <property type="molecule type" value="Genomic_DNA"/>
</dbReference>
<protein>
    <recommendedName>
        <fullName evidence="4">Phospho-2-dehydro-3-deoxyheptonate aldolase</fullName>
        <ecNumber evidence="4">2.5.1.54</ecNumber>
    </recommendedName>
</protein>
<dbReference type="RefSeq" id="WP_004805329.1">
    <property type="nucleotide sequence ID" value="NZ_JH815213.1"/>
</dbReference>
<keyword evidence="4" id="KW-0057">Aromatic amino acid biosynthesis</keyword>
<comment type="cofactor">
    <cofactor evidence="3">
        <name>Mn(2+)</name>
        <dbReference type="ChEBI" id="CHEBI:29035"/>
    </cofactor>
    <cofactor evidence="3">
        <name>Co(2+)</name>
        <dbReference type="ChEBI" id="CHEBI:48828"/>
    </cofactor>
    <cofactor evidence="3">
        <name>Cd(2+)</name>
        <dbReference type="ChEBI" id="CHEBI:48775"/>
    </cofactor>
    <text evidence="3">Binds 1 divalent cation per subunit. The enzyme is active with manganese, cobalt or cadmium ions.</text>
</comment>
<name>K0YWB3_9ACTO</name>
<reference evidence="5 6" key="1">
    <citation type="submission" date="2012-07" db="EMBL/GenBank/DDBJ databases">
        <title>The Genome Sequence of Actinomyces neuii subsp. anitratus BVS029A5.</title>
        <authorList>
            <consortium name="The Broad Institute Genome Sequencing Platform"/>
            <person name="Earl A."/>
            <person name="Ward D."/>
            <person name="Feldgarden M."/>
            <person name="Gevers D."/>
            <person name="Saerens B."/>
            <person name="Vaneechoutte M."/>
            <person name="Walker B."/>
            <person name="Young S.K."/>
            <person name="Zeng Q."/>
            <person name="Gargeya S."/>
            <person name="Fitzgerald M."/>
            <person name="Haas B."/>
            <person name="Abouelleil A."/>
            <person name="Alvarado L."/>
            <person name="Arachchi H.M."/>
            <person name="Berlin A."/>
            <person name="Chapman S.B."/>
            <person name="Goldberg J."/>
            <person name="Griggs A."/>
            <person name="Gujja S."/>
            <person name="Hansen M."/>
            <person name="Howarth C."/>
            <person name="Imamovic A."/>
            <person name="Larimer J."/>
            <person name="McCowen C."/>
            <person name="Montmayeur A."/>
            <person name="Murphy C."/>
            <person name="Neiman D."/>
            <person name="Pearson M."/>
            <person name="Priest M."/>
            <person name="Roberts A."/>
            <person name="Saif S."/>
            <person name="Shea T."/>
            <person name="Sisk P."/>
            <person name="Sykes S."/>
            <person name="Wortman J."/>
            <person name="Nusbaum C."/>
            <person name="Birren B."/>
        </authorList>
    </citation>
    <scope>NUCLEOTIDE SEQUENCE [LARGE SCALE GENOMIC DNA]</scope>
    <source>
        <strain evidence="5 6">BVS029A5</strain>
    </source>
</reference>
<keyword evidence="3" id="KW-0464">Manganese</keyword>
<dbReference type="InterPro" id="IPR013785">
    <property type="entry name" value="Aldolase_TIM"/>
</dbReference>
<proteinExistence type="inferred from homology"/>
<feature type="binding site" evidence="3">
    <location>
        <begin position="267"/>
        <end position="268"/>
    </location>
    <ligand>
        <name>phosphoenolpyruvate</name>
        <dbReference type="ChEBI" id="CHEBI:58702"/>
    </ligand>
</feature>
<feature type="binding site" evidence="3">
    <location>
        <position position="111"/>
    </location>
    <ligand>
        <name>phosphoenolpyruvate</name>
        <dbReference type="ChEBI" id="CHEBI:58702"/>
    </ligand>
</feature>
<dbReference type="PANTHER" id="PTHR21337:SF0">
    <property type="entry name" value="PHOSPHO-2-DEHYDRO-3-DEOXYHEPTONATE ALDOLASE"/>
    <property type="match status" value="1"/>
</dbReference>
<feature type="binding site" evidence="3">
    <location>
        <position position="424"/>
    </location>
    <ligand>
        <name>Mn(2+)</name>
        <dbReference type="ChEBI" id="CHEBI:29035"/>
    </ligand>
</feature>
<keyword evidence="2 4" id="KW-0808">Transferase</keyword>
<comment type="similarity">
    <text evidence="1 4">Belongs to the class-II DAHP synthase family.</text>
</comment>
<dbReference type="eggNOG" id="COG3200">
    <property type="taxonomic scope" value="Bacteria"/>
</dbReference>
<comment type="pathway">
    <text evidence="4">Metabolic intermediate biosynthesis; chorismate biosynthesis; chorismate from D-erythrose 4-phosphate and phosphoenolpyruvate: step 1/7.</text>
</comment>